<protein>
    <recommendedName>
        <fullName evidence="3">DUF3710 domain-containing protein</fullName>
    </recommendedName>
</protein>
<gene>
    <name evidence="1" type="ORF">O4U47_28015</name>
</gene>
<organism evidence="1 2">
    <name type="scientific">Nocardiopsis suaedae</name>
    <dbReference type="NCBI Taxonomy" id="3018444"/>
    <lineage>
        <taxon>Bacteria</taxon>
        <taxon>Bacillati</taxon>
        <taxon>Actinomycetota</taxon>
        <taxon>Actinomycetes</taxon>
        <taxon>Streptosporangiales</taxon>
        <taxon>Nocardiopsidaceae</taxon>
        <taxon>Nocardiopsis</taxon>
    </lineage>
</organism>
<keyword evidence="2" id="KW-1185">Reference proteome</keyword>
<reference evidence="1" key="1">
    <citation type="submission" date="2023-01" db="EMBL/GenBank/DDBJ databases">
        <title>Draft genome sequence of Nocardiopsis sp. LSu2-4 isolated from halophytes.</title>
        <authorList>
            <person name="Duangmal K."/>
            <person name="Chantavorakit T."/>
        </authorList>
    </citation>
    <scope>NUCLEOTIDE SEQUENCE</scope>
    <source>
        <strain evidence="1">LSu2-4</strain>
    </source>
</reference>
<evidence type="ECO:0000313" key="1">
    <source>
        <dbReference type="EMBL" id="MDA2808387.1"/>
    </source>
</evidence>
<dbReference type="Proteomes" id="UP001165685">
    <property type="component" value="Unassembled WGS sequence"/>
</dbReference>
<dbReference type="RefSeq" id="WP_270680982.1">
    <property type="nucleotide sequence ID" value="NZ_JAQFWP010000082.1"/>
</dbReference>
<evidence type="ECO:0008006" key="3">
    <source>
        <dbReference type="Google" id="ProtNLM"/>
    </source>
</evidence>
<comment type="caution">
    <text evidence="1">The sequence shown here is derived from an EMBL/GenBank/DDBJ whole genome shotgun (WGS) entry which is preliminary data.</text>
</comment>
<sequence length="178" mass="18729">MDTADGQGRGTAGLVAAIALYVPEGEKRAGRVSSVTTDPVAGTPLRAVVDFGSTPEGVDTGPDVEVATRVWDGPEAAGERALRGLCAERALMERRMRDPQGRDALSLGEDARWSRAELAVDGRPVEAVVLATGMCWVAAAEAEEGVLVRVYTPAPGPGPVRLERVRDAARLEPMRGRG</sequence>
<dbReference type="EMBL" id="JAQFWP010000082">
    <property type="protein sequence ID" value="MDA2808387.1"/>
    <property type="molecule type" value="Genomic_DNA"/>
</dbReference>
<evidence type="ECO:0000313" key="2">
    <source>
        <dbReference type="Proteomes" id="UP001165685"/>
    </source>
</evidence>
<accession>A0ABT4TUR5</accession>
<proteinExistence type="predicted"/>
<name>A0ABT4TUR5_9ACTN</name>